<sequence>MGTWGEPIYPRNWPIFFPGRTPAAPTHSLTHHSIPTGAAIHSFIHERERRRPGPHVKQPRRPSLTPTRPCPCPRPTPTAVSSLPATSQLAPNSGLVLSGCRRGCNLDGRVRTSGTASSAAPPTRQTCSLPPLRLFRLEIASTSSLARPVTVCGFFPHPHRF</sequence>
<organism evidence="2 3">
    <name type="scientific">Colletotrichum zoysiae</name>
    <dbReference type="NCBI Taxonomy" id="1216348"/>
    <lineage>
        <taxon>Eukaryota</taxon>
        <taxon>Fungi</taxon>
        <taxon>Dikarya</taxon>
        <taxon>Ascomycota</taxon>
        <taxon>Pezizomycotina</taxon>
        <taxon>Sordariomycetes</taxon>
        <taxon>Hypocreomycetidae</taxon>
        <taxon>Glomerellales</taxon>
        <taxon>Glomerellaceae</taxon>
        <taxon>Colletotrichum</taxon>
        <taxon>Colletotrichum graminicola species complex</taxon>
    </lineage>
</organism>
<dbReference type="EMBL" id="MU842882">
    <property type="protein sequence ID" value="KAK2028161.1"/>
    <property type="molecule type" value="Genomic_DNA"/>
</dbReference>
<accession>A0AAD9HHC6</accession>
<comment type="caution">
    <text evidence="2">The sequence shown here is derived from an EMBL/GenBank/DDBJ whole genome shotgun (WGS) entry which is preliminary data.</text>
</comment>
<protein>
    <submittedName>
        <fullName evidence="2">Uncharacterized protein</fullName>
    </submittedName>
</protein>
<dbReference type="AlphaFoldDB" id="A0AAD9HHC6"/>
<name>A0AAD9HHC6_9PEZI</name>
<evidence type="ECO:0000256" key="1">
    <source>
        <dbReference type="SAM" id="MobiDB-lite"/>
    </source>
</evidence>
<gene>
    <name evidence="2" type="ORF">LX32DRAFT_407204</name>
</gene>
<proteinExistence type="predicted"/>
<feature type="region of interest" description="Disordered" evidence="1">
    <location>
        <begin position="47"/>
        <end position="87"/>
    </location>
</feature>
<evidence type="ECO:0000313" key="2">
    <source>
        <dbReference type="EMBL" id="KAK2028161.1"/>
    </source>
</evidence>
<reference evidence="2" key="1">
    <citation type="submission" date="2021-06" db="EMBL/GenBank/DDBJ databases">
        <title>Comparative genomics, transcriptomics and evolutionary studies reveal genomic signatures of adaptation to plant cell wall in hemibiotrophic fungi.</title>
        <authorList>
            <consortium name="DOE Joint Genome Institute"/>
            <person name="Baroncelli R."/>
            <person name="Diaz J.F."/>
            <person name="Benocci T."/>
            <person name="Peng M."/>
            <person name="Battaglia E."/>
            <person name="Haridas S."/>
            <person name="Andreopoulos W."/>
            <person name="Labutti K."/>
            <person name="Pangilinan J."/>
            <person name="Floch G.L."/>
            <person name="Makela M.R."/>
            <person name="Henrissat B."/>
            <person name="Grigoriev I.V."/>
            <person name="Crouch J.A."/>
            <person name="De Vries R.P."/>
            <person name="Sukno S.A."/>
            <person name="Thon M.R."/>
        </authorList>
    </citation>
    <scope>NUCLEOTIDE SEQUENCE</scope>
    <source>
        <strain evidence="2">MAFF235873</strain>
    </source>
</reference>
<dbReference type="Proteomes" id="UP001232148">
    <property type="component" value="Unassembled WGS sequence"/>
</dbReference>
<evidence type="ECO:0000313" key="3">
    <source>
        <dbReference type="Proteomes" id="UP001232148"/>
    </source>
</evidence>
<keyword evidence="3" id="KW-1185">Reference proteome</keyword>